<dbReference type="Ensembl" id="ENSACAT00000006999.3">
    <property type="protein sequence ID" value="ENSACAP00000006849.3"/>
    <property type="gene ID" value="ENSACAG00000007012.3"/>
</dbReference>
<dbReference type="InterPro" id="IPR038294">
    <property type="entry name" value="SLBP_RNA_bind_sf"/>
</dbReference>
<dbReference type="InterPro" id="IPR026502">
    <property type="entry name" value="SLBP1/SLBP2"/>
</dbReference>
<reference evidence="5" key="3">
    <citation type="submission" date="2025-09" db="UniProtKB">
        <authorList>
            <consortium name="Ensembl"/>
        </authorList>
    </citation>
    <scope>IDENTIFICATION</scope>
</reference>
<dbReference type="FunFam" id="1.10.8.1120:FF:000001">
    <property type="entry name" value="Histone RNA hairpin-binding protein-like"/>
    <property type="match status" value="1"/>
</dbReference>
<evidence type="ECO:0000313" key="6">
    <source>
        <dbReference type="Proteomes" id="UP000001646"/>
    </source>
</evidence>
<accession>G1KG03</accession>
<organism evidence="5 6">
    <name type="scientific">Anolis carolinensis</name>
    <name type="common">Green anole</name>
    <name type="synonym">American chameleon</name>
    <dbReference type="NCBI Taxonomy" id="28377"/>
    <lineage>
        <taxon>Eukaryota</taxon>
        <taxon>Metazoa</taxon>
        <taxon>Chordata</taxon>
        <taxon>Craniata</taxon>
        <taxon>Vertebrata</taxon>
        <taxon>Euteleostomi</taxon>
        <taxon>Lepidosauria</taxon>
        <taxon>Squamata</taxon>
        <taxon>Bifurcata</taxon>
        <taxon>Unidentata</taxon>
        <taxon>Episquamata</taxon>
        <taxon>Toxicofera</taxon>
        <taxon>Iguania</taxon>
        <taxon>Dactyloidae</taxon>
        <taxon>Anolis</taxon>
    </lineage>
</organism>
<dbReference type="GO" id="GO:0006398">
    <property type="term" value="P:mRNA 3'-end processing by stem-loop binding and cleavage"/>
    <property type="evidence" value="ECO:0000318"/>
    <property type="project" value="GO_Central"/>
</dbReference>
<dbReference type="InParanoid" id="G1KG03"/>
<evidence type="ECO:0000256" key="2">
    <source>
        <dbReference type="ARBA" id="ARBA00022884"/>
    </source>
</evidence>
<feature type="region of interest" description="Disordered" evidence="3">
    <location>
        <begin position="26"/>
        <end position="47"/>
    </location>
</feature>
<keyword evidence="2" id="KW-0694">RNA-binding</keyword>
<evidence type="ECO:0000259" key="4">
    <source>
        <dbReference type="Pfam" id="PF15247"/>
    </source>
</evidence>
<dbReference type="InterPro" id="IPR029344">
    <property type="entry name" value="SLBP_RNA_bind"/>
</dbReference>
<dbReference type="STRING" id="28377.ENSACAP00000006849"/>
<dbReference type="Gene3D" id="1.10.8.1120">
    <property type="entry name" value="Histone RNA hairpin-binding protein RNA-binding domain"/>
    <property type="match status" value="1"/>
</dbReference>
<dbReference type="GO" id="GO:0071204">
    <property type="term" value="C:histone pre-mRNA 3'end processing complex"/>
    <property type="evidence" value="ECO:0000318"/>
    <property type="project" value="GO_Central"/>
</dbReference>
<dbReference type="Pfam" id="PF15247">
    <property type="entry name" value="SLBP_RNA_bind"/>
    <property type="match status" value="1"/>
</dbReference>
<sequence>MTFPWDRSSTQPFSLGVKMVSVGVGPGPSRDWKQSSRSMSNVETDESVLRRRQKQIDYGKNTIGYQCFVQEVPKATRESGVHPCTPNKYKKYSRRSWDMQIKLWRRALHGWDPPGLERQELVKKVNHLSHFSNEWPGAQRTLENMCKEALERQFAELSPSGLFSPWLPEKIPFNGEHFLDH</sequence>
<reference evidence="5 6" key="1">
    <citation type="submission" date="2009-12" db="EMBL/GenBank/DDBJ databases">
        <title>The Genome Sequence of Anolis carolinensis (Green Anole Lizard).</title>
        <authorList>
            <consortium name="The Genome Sequencing Platform"/>
            <person name="Di Palma F."/>
            <person name="Alfoldi J."/>
            <person name="Heiman D."/>
            <person name="Young S."/>
            <person name="Grabherr M."/>
            <person name="Johnson J."/>
            <person name="Lander E.S."/>
            <person name="Lindblad-Toh K."/>
        </authorList>
    </citation>
    <scope>NUCLEOTIDE SEQUENCE [LARGE SCALE GENOMIC DNA]</scope>
    <source>
        <strain evidence="5 6">JBL SC #1</strain>
    </source>
</reference>
<keyword evidence="6" id="KW-1185">Reference proteome</keyword>
<dbReference type="AlphaFoldDB" id="G1KG03"/>
<dbReference type="GeneTree" id="ENSGT00940000164705"/>
<comment type="similarity">
    <text evidence="1">Belongs to the SLBP family.</text>
</comment>
<evidence type="ECO:0000256" key="1">
    <source>
        <dbReference type="ARBA" id="ARBA00006151"/>
    </source>
</evidence>
<dbReference type="Bgee" id="ENSACAG00000007012">
    <property type="expression patterns" value="Expressed in dewlap and 12 other cell types or tissues"/>
</dbReference>
<dbReference type="GO" id="GO:0005737">
    <property type="term" value="C:cytoplasm"/>
    <property type="evidence" value="ECO:0000318"/>
    <property type="project" value="GO_Central"/>
</dbReference>
<feature type="domain" description="Histone RNA hairpin-binding protein RNA-binding" evidence="4">
    <location>
        <begin position="44"/>
        <end position="113"/>
    </location>
</feature>
<dbReference type="HOGENOM" id="CLU_2677321_0_0_1"/>
<name>G1KG03_ANOCA</name>
<dbReference type="GO" id="GO:0071207">
    <property type="term" value="F:histone pre-mRNA stem-loop binding"/>
    <property type="evidence" value="ECO:0000318"/>
    <property type="project" value="GO_Central"/>
</dbReference>
<dbReference type="PANTHER" id="PTHR17408">
    <property type="entry name" value="HISTONE RNA HAIRPIN-BINDING PROTEIN"/>
    <property type="match status" value="1"/>
</dbReference>
<reference evidence="5" key="2">
    <citation type="submission" date="2025-08" db="UniProtKB">
        <authorList>
            <consortium name="Ensembl"/>
        </authorList>
    </citation>
    <scope>IDENTIFICATION</scope>
</reference>
<evidence type="ECO:0000256" key="3">
    <source>
        <dbReference type="SAM" id="MobiDB-lite"/>
    </source>
</evidence>
<dbReference type="eggNOG" id="KOG3934">
    <property type="taxonomic scope" value="Eukaryota"/>
</dbReference>
<proteinExistence type="inferred from homology"/>
<dbReference type="GO" id="GO:0051028">
    <property type="term" value="P:mRNA transport"/>
    <property type="evidence" value="ECO:0000318"/>
    <property type="project" value="GO_Central"/>
</dbReference>
<evidence type="ECO:0000313" key="5">
    <source>
        <dbReference type="Ensembl" id="ENSACAP00000006849.3"/>
    </source>
</evidence>
<dbReference type="GO" id="GO:0003729">
    <property type="term" value="F:mRNA binding"/>
    <property type="evidence" value="ECO:0000318"/>
    <property type="project" value="GO_Central"/>
</dbReference>
<dbReference type="Proteomes" id="UP000001646">
    <property type="component" value="Chromosome 2"/>
</dbReference>
<dbReference type="PANTHER" id="PTHR17408:SF11">
    <property type="entry name" value="STEM-LOOP BINDING PROTEIN-LIKE"/>
    <property type="match status" value="1"/>
</dbReference>
<protein>
    <recommendedName>
        <fullName evidence="4">Histone RNA hairpin-binding protein RNA-binding domain-containing protein</fullName>
    </recommendedName>
</protein>